<dbReference type="OrthoDB" id="420195at2759"/>
<dbReference type="PANTHER" id="PTHR46035:SF1">
    <property type="entry name" value="TETRATRICOPEPTIDE REPEAT PROTEIN 4"/>
    <property type="match status" value="1"/>
</dbReference>
<dbReference type="GO" id="GO:0030544">
    <property type="term" value="F:Hsp70 protein binding"/>
    <property type="evidence" value="ECO:0007669"/>
    <property type="project" value="TreeGrafter"/>
</dbReference>
<dbReference type="GO" id="GO:0006457">
    <property type="term" value="P:protein folding"/>
    <property type="evidence" value="ECO:0007669"/>
    <property type="project" value="TreeGrafter"/>
</dbReference>
<dbReference type="EMBL" id="CAKOFQ010007481">
    <property type="protein sequence ID" value="CAH2002104.1"/>
    <property type="molecule type" value="Genomic_DNA"/>
</dbReference>
<reference evidence="1" key="1">
    <citation type="submission" date="2022-03" db="EMBL/GenBank/DDBJ databases">
        <authorList>
            <person name="Sayadi A."/>
        </authorList>
    </citation>
    <scope>NUCLEOTIDE SEQUENCE</scope>
</reference>
<organism evidence="1 2">
    <name type="scientific">Acanthoscelides obtectus</name>
    <name type="common">Bean weevil</name>
    <name type="synonym">Bruchus obtectus</name>
    <dbReference type="NCBI Taxonomy" id="200917"/>
    <lineage>
        <taxon>Eukaryota</taxon>
        <taxon>Metazoa</taxon>
        <taxon>Ecdysozoa</taxon>
        <taxon>Arthropoda</taxon>
        <taxon>Hexapoda</taxon>
        <taxon>Insecta</taxon>
        <taxon>Pterygota</taxon>
        <taxon>Neoptera</taxon>
        <taxon>Endopterygota</taxon>
        <taxon>Coleoptera</taxon>
        <taxon>Polyphaga</taxon>
        <taxon>Cucujiformia</taxon>
        <taxon>Chrysomeloidea</taxon>
        <taxon>Chrysomelidae</taxon>
        <taxon>Bruchinae</taxon>
        <taxon>Bruchini</taxon>
        <taxon>Acanthoscelides</taxon>
    </lineage>
</organism>
<dbReference type="SUPFAM" id="SSF48452">
    <property type="entry name" value="TPR-like"/>
    <property type="match status" value="1"/>
</dbReference>
<dbReference type="GO" id="GO:0051879">
    <property type="term" value="F:Hsp90 protein binding"/>
    <property type="evidence" value="ECO:0007669"/>
    <property type="project" value="TreeGrafter"/>
</dbReference>
<dbReference type="GO" id="GO:0005829">
    <property type="term" value="C:cytosol"/>
    <property type="evidence" value="ECO:0007669"/>
    <property type="project" value="TreeGrafter"/>
</dbReference>
<evidence type="ECO:0000313" key="2">
    <source>
        <dbReference type="Proteomes" id="UP001152888"/>
    </source>
</evidence>
<accession>A0A9P0PYL6</accession>
<comment type="caution">
    <text evidence="1">The sequence shown here is derived from an EMBL/GenBank/DDBJ whole genome shotgun (WGS) entry which is preliminary data.</text>
</comment>
<proteinExistence type="predicted"/>
<dbReference type="Gene3D" id="1.25.40.10">
    <property type="entry name" value="Tetratricopeptide repeat domain"/>
    <property type="match status" value="1"/>
</dbReference>
<name>A0A9P0PYL6_ACAOB</name>
<dbReference type="Proteomes" id="UP001152888">
    <property type="component" value="Unassembled WGS sequence"/>
</dbReference>
<dbReference type="AlphaFoldDB" id="A0A9P0PYL6"/>
<dbReference type="PANTHER" id="PTHR46035">
    <property type="entry name" value="TETRATRICOPEPTIDE REPEAT PROTEIN 4"/>
    <property type="match status" value="1"/>
</dbReference>
<protein>
    <submittedName>
        <fullName evidence="1">Uncharacterized protein</fullName>
    </submittedName>
</protein>
<sequence length="91" mass="10459">MAPKPGDEVHPLFEGLQKLKYDPEENKPEELALNYKEDGNYNFKYKNYRLAVIAYTEGLKVKCGNPDIDATLLNNRAAAHYFLKNYSFEGL</sequence>
<dbReference type="GO" id="GO:0005634">
    <property type="term" value="C:nucleus"/>
    <property type="evidence" value="ECO:0007669"/>
    <property type="project" value="TreeGrafter"/>
</dbReference>
<evidence type="ECO:0000313" key="1">
    <source>
        <dbReference type="EMBL" id="CAH2002104.1"/>
    </source>
</evidence>
<keyword evidence="2" id="KW-1185">Reference proteome</keyword>
<dbReference type="InterPro" id="IPR011990">
    <property type="entry name" value="TPR-like_helical_dom_sf"/>
</dbReference>
<gene>
    <name evidence="1" type="ORF">ACAOBT_LOCUS26602</name>
</gene>